<dbReference type="KEGG" id="mym:A176_003031"/>
<proteinExistence type="predicted"/>
<evidence type="ECO:0000313" key="4">
    <source>
        <dbReference type="Proteomes" id="UP000009026"/>
    </source>
</evidence>
<accession>A0A0H4WTI8</accession>
<dbReference type="STRING" id="1297742.A176_003031"/>
<gene>
    <name evidence="3" type="ORF">A176_003031</name>
</gene>
<dbReference type="Proteomes" id="UP000009026">
    <property type="component" value="Chromosome"/>
</dbReference>
<dbReference type="Pfam" id="PF05229">
    <property type="entry name" value="SCPU"/>
    <property type="match status" value="1"/>
</dbReference>
<feature type="signal peptide" evidence="1">
    <location>
        <begin position="1"/>
        <end position="26"/>
    </location>
</feature>
<evidence type="ECO:0000259" key="2">
    <source>
        <dbReference type="Pfam" id="PF05229"/>
    </source>
</evidence>
<evidence type="ECO:0000256" key="1">
    <source>
        <dbReference type="SAM" id="SignalP"/>
    </source>
</evidence>
<protein>
    <submittedName>
        <fullName evidence="3">Sigma-fimbriae tip adhesin</fullName>
    </submittedName>
</protein>
<dbReference type="AlphaFoldDB" id="A0A0H4WTI8"/>
<dbReference type="InterPro" id="IPR053167">
    <property type="entry name" value="Spore_coat_component"/>
</dbReference>
<evidence type="ECO:0000313" key="3">
    <source>
        <dbReference type="EMBL" id="AKQ66119.1"/>
    </source>
</evidence>
<organism evidence="3 4">
    <name type="scientific">Pseudomyxococcus hansupus</name>
    <dbReference type="NCBI Taxonomy" id="1297742"/>
    <lineage>
        <taxon>Bacteria</taxon>
        <taxon>Pseudomonadati</taxon>
        <taxon>Myxococcota</taxon>
        <taxon>Myxococcia</taxon>
        <taxon>Myxococcales</taxon>
        <taxon>Cystobacterineae</taxon>
        <taxon>Myxococcaceae</taxon>
        <taxon>Pseudomyxococcus</taxon>
    </lineage>
</organism>
<name>A0A0H4WTI8_9BACT</name>
<dbReference type="PANTHER" id="PTHR37089">
    <property type="entry name" value="PROTEIN U-RELATED"/>
    <property type="match status" value="1"/>
</dbReference>
<dbReference type="eggNOG" id="COG5430">
    <property type="taxonomic scope" value="Bacteria"/>
</dbReference>
<feature type="domain" description="Spore coat protein U/FanG" evidence="2">
    <location>
        <begin position="26"/>
        <end position="152"/>
    </location>
</feature>
<sequence length="155" mass="16276">MRNSATRAAALAVVGACGLLPGLAGAVCQIRTTQAVAFGTYLSTDVLPRDSVGNIIFRCEGQITPIYIDISTGGGGAFAARSMAGPGSPRLRYNLYRDATRLLVWGNGSSGTVRYGPFLPVFGEDTTIPIYGRIFSQQSVPAGAYSDTLVMTVTF</sequence>
<dbReference type="PANTHER" id="PTHR37089:SF3">
    <property type="entry name" value="EXPORTED PROTEIN"/>
    <property type="match status" value="1"/>
</dbReference>
<dbReference type="SMART" id="SM00972">
    <property type="entry name" value="SCPU"/>
    <property type="match status" value="1"/>
</dbReference>
<keyword evidence="1" id="KW-0732">Signal</keyword>
<reference evidence="3 4" key="1">
    <citation type="journal article" date="2016" name="PLoS ONE">
        <title>Complete Genome Sequence and Comparative Genomics of a Novel Myxobacterium Myxococcus hansupus.</title>
        <authorList>
            <person name="Sharma G."/>
            <person name="Narwani T."/>
            <person name="Subramanian S."/>
        </authorList>
    </citation>
    <scope>NUCLEOTIDE SEQUENCE [LARGE SCALE GENOMIC DNA]</scope>
    <source>
        <strain evidence="4">mixupus</strain>
    </source>
</reference>
<dbReference type="PATRIC" id="fig|1297742.4.peg.3056"/>
<feature type="chain" id="PRO_5005212002" evidence="1">
    <location>
        <begin position="27"/>
        <end position="155"/>
    </location>
</feature>
<dbReference type="EMBL" id="CP012109">
    <property type="protein sequence ID" value="AKQ66119.1"/>
    <property type="molecule type" value="Genomic_DNA"/>
</dbReference>
<dbReference type="InterPro" id="IPR007893">
    <property type="entry name" value="Spore_coat_U/FanG"/>
</dbReference>
<keyword evidence="4" id="KW-1185">Reference proteome</keyword>